<evidence type="ECO:0000256" key="1">
    <source>
        <dbReference type="ARBA" id="ARBA00004651"/>
    </source>
</evidence>
<dbReference type="PANTHER" id="PTHR30250">
    <property type="entry name" value="PST FAMILY PREDICTED COLANIC ACID TRANSPORTER"/>
    <property type="match status" value="1"/>
</dbReference>
<evidence type="ECO:0000256" key="4">
    <source>
        <dbReference type="ARBA" id="ARBA00022989"/>
    </source>
</evidence>
<proteinExistence type="predicted"/>
<comment type="subcellular location">
    <subcellularLocation>
        <location evidence="1">Cell membrane</location>
        <topology evidence="1">Multi-pass membrane protein</topology>
    </subcellularLocation>
</comment>
<gene>
    <name evidence="7" type="ORF">ACHMWK_02075</name>
</gene>
<keyword evidence="8" id="KW-1185">Reference proteome</keyword>
<accession>A0ABW7LSU2</accession>
<evidence type="ECO:0000256" key="2">
    <source>
        <dbReference type="ARBA" id="ARBA00022475"/>
    </source>
</evidence>
<keyword evidence="3 6" id="KW-0812">Transmembrane</keyword>
<dbReference type="RefSeq" id="WP_395246444.1">
    <property type="nucleotide sequence ID" value="NZ_JBINXA010000003.1"/>
</dbReference>
<organism evidence="7 8">
    <name type="scientific">Pseudomonas kulmbachensis</name>
    <dbReference type="NCBI Taxonomy" id="3043408"/>
    <lineage>
        <taxon>Bacteria</taxon>
        <taxon>Pseudomonadati</taxon>
        <taxon>Pseudomonadota</taxon>
        <taxon>Gammaproteobacteria</taxon>
        <taxon>Pseudomonadales</taxon>
        <taxon>Pseudomonadaceae</taxon>
        <taxon>Pseudomonas</taxon>
    </lineage>
</organism>
<evidence type="ECO:0000256" key="5">
    <source>
        <dbReference type="ARBA" id="ARBA00023136"/>
    </source>
</evidence>
<keyword evidence="4 6" id="KW-1133">Transmembrane helix</keyword>
<feature type="transmembrane region" description="Helical" evidence="6">
    <location>
        <begin position="363"/>
        <end position="381"/>
    </location>
</feature>
<keyword evidence="2" id="KW-1003">Cell membrane</keyword>
<evidence type="ECO:0000256" key="3">
    <source>
        <dbReference type="ARBA" id="ARBA00022692"/>
    </source>
</evidence>
<dbReference type="EMBL" id="JBINXB010000002">
    <property type="protein sequence ID" value="MFH6564782.1"/>
    <property type="molecule type" value="Genomic_DNA"/>
</dbReference>
<dbReference type="Proteomes" id="UP001609821">
    <property type="component" value="Unassembled WGS sequence"/>
</dbReference>
<feature type="transmembrane region" description="Helical" evidence="6">
    <location>
        <begin position="144"/>
        <end position="162"/>
    </location>
</feature>
<feature type="transmembrane region" description="Helical" evidence="6">
    <location>
        <begin position="39"/>
        <end position="62"/>
    </location>
</feature>
<feature type="transmembrane region" description="Helical" evidence="6">
    <location>
        <begin position="108"/>
        <end position="124"/>
    </location>
</feature>
<reference evidence="7 8" key="1">
    <citation type="submission" date="2024-10" db="EMBL/GenBank/DDBJ databases">
        <title>Aeromonas and Pseudomonas from the Cagarras Archipelago, Rio de Janeiro, Brazil.</title>
        <authorList>
            <person name="Canellas A.L.B."/>
            <person name="Laport M.S."/>
        </authorList>
    </citation>
    <scope>NUCLEOTIDE SEQUENCE [LARGE SCALE GENOMIC DNA]</scope>
    <source>
        <strain evidence="7 8">CPF-4</strain>
    </source>
</reference>
<feature type="transmembrane region" description="Helical" evidence="6">
    <location>
        <begin position="331"/>
        <end position="351"/>
    </location>
</feature>
<evidence type="ECO:0000313" key="8">
    <source>
        <dbReference type="Proteomes" id="UP001609821"/>
    </source>
</evidence>
<evidence type="ECO:0000256" key="6">
    <source>
        <dbReference type="SAM" id="Phobius"/>
    </source>
</evidence>
<dbReference type="InterPro" id="IPR050833">
    <property type="entry name" value="Poly_Biosynth_Transport"/>
</dbReference>
<feature type="transmembrane region" description="Helical" evidence="6">
    <location>
        <begin position="83"/>
        <end position="102"/>
    </location>
</feature>
<sequence>MPKQSLIRFINIALRGITLASKFLLIFFLAKFLEPKELGLYGLLTVTISYALYLLGFDFYTFTTREILKRERHEWGGLLKDQGALSIVLYSIFLPLLSVVFIKGLLPWSVAGWFFVILVLEHLTQEISRLLITISEQLLASLMLFLRSGIWAVIVTALMFFRADTRDLNIVLGAWTSGSLLALVLGAYRLRQLNISGWRKKIDWQWIGNGLKIAVPLLAATLALRGLFTVDRYWFADLASLETLGAYVLFMGISSALLSFLDAGVFAFIYPELISAHHNKDTAAFRLKLRALLLQTLIFSGAFAILLMLIINPLLTWLDKPLYLEHKDLFPWTLLVTLLYSIGMIPHYALYAQGLDRPIIHSHIASLLIFIPVTWLLSHYWPIQAVPMGLCVAFLFILLWKCLAFIRLTPAQYR</sequence>
<protein>
    <submittedName>
        <fullName evidence="7">Lipopolysaccharide biosynthesis protein</fullName>
    </submittedName>
</protein>
<comment type="caution">
    <text evidence="7">The sequence shown here is derived from an EMBL/GenBank/DDBJ whole genome shotgun (WGS) entry which is preliminary data.</text>
</comment>
<feature type="transmembrane region" description="Helical" evidence="6">
    <location>
        <begin position="12"/>
        <end position="33"/>
    </location>
</feature>
<keyword evidence="5 6" id="KW-0472">Membrane</keyword>
<name>A0ABW7LSU2_9PSED</name>
<dbReference type="PANTHER" id="PTHR30250:SF11">
    <property type="entry name" value="O-ANTIGEN TRANSPORTER-RELATED"/>
    <property type="match status" value="1"/>
</dbReference>
<feature type="transmembrane region" description="Helical" evidence="6">
    <location>
        <begin position="209"/>
        <end position="228"/>
    </location>
</feature>
<feature type="transmembrane region" description="Helical" evidence="6">
    <location>
        <begin position="291"/>
        <end position="311"/>
    </location>
</feature>
<feature type="transmembrane region" description="Helical" evidence="6">
    <location>
        <begin position="387"/>
        <end position="406"/>
    </location>
</feature>
<feature type="transmembrane region" description="Helical" evidence="6">
    <location>
        <begin position="168"/>
        <end position="188"/>
    </location>
</feature>
<evidence type="ECO:0000313" key="7">
    <source>
        <dbReference type="EMBL" id="MFH6564782.1"/>
    </source>
</evidence>
<feature type="transmembrane region" description="Helical" evidence="6">
    <location>
        <begin position="248"/>
        <end position="270"/>
    </location>
</feature>